<proteinExistence type="predicted"/>
<dbReference type="RefSeq" id="WP_206966748.1">
    <property type="nucleotide sequence ID" value="NZ_JAFLVX010000020.1"/>
</dbReference>
<organism evidence="1 2">
    <name type="scientific">Candidatus Vagococcus giribetii</name>
    <dbReference type="NCBI Taxonomy" id="2230876"/>
    <lineage>
        <taxon>Bacteria</taxon>
        <taxon>Bacillati</taxon>
        <taxon>Bacillota</taxon>
        <taxon>Bacilli</taxon>
        <taxon>Lactobacillales</taxon>
        <taxon>Enterococcaceae</taxon>
        <taxon>Vagococcus</taxon>
    </lineage>
</organism>
<dbReference type="InterPro" id="IPR012505">
    <property type="entry name" value="YbbR"/>
</dbReference>
<sequence length="342" mass="38080">MRSKGKTPWLIRILSLFFALLFFYNANLAKFNKNDTNFTQLTALAEKVPVNVTYNQDKYFISGYEQTVNVELSSANKILLDKESNAETRSFSVVMDLTKYGEGTHEVPLQVSGLPSGMKAKISPNKLNVTVENKASNKFKVDPVIDPSIFANGYELDKAEVDPENVTLYGGEESIKKVARVIASVSEKSNVSGDFYEKIKPYAVDANNEPLNVRVEPESVRVDISLKQPTKKVKVKAVQTGTIPQGIKDYAFNMKQDEVEITGPKEILDEINLIELKIDTSNIKETIENAYPVVVPKDVSVSPETLTVQVVPKKENEKTAQLDSKLSTIQKKSDKIPVSIKK</sequence>
<dbReference type="Gene3D" id="2.170.120.40">
    <property type="entry name" value="YbbR-like domain"/>
    <property type="match status" value="2"/>
</dbReference>
<name>A0ABS3HTQ7_9ENTE</name>
<dbReference type="Gene3D" id="2.170.120.30">
    <property type="match status" value="1"/>
</dbReference>
<dbReference type="Pfam" id="PF07949">
    <property type="entry name" value="YbbR"/>
    <property type="match status" value="3"/>
</dbReference>
<keyword evidence="2" id="KW-1185">Reference proteome</keyword>
<dbReference type="InterPro" id="IPR053154">
    <property type="entry name" value="c-di-AMP_regulator"/>
</dbReference>
<reference evidence="1 2" key="1">
    <citation type="submission" date="2021-03" db="EMBL/GenBank/DDBJ databases">
        <title>Enterococcal diversity collection.</title>
        <authorList>
            <person name="Gilmore M.S."/>
            <person name="Schwartzman J."/>
            <person name="Van Tyne D."/>
            <person name="Martin M."/>
            <person name="Earl A.M."/>
            <person name="Manson A.L."/>
            <person name="Straub T."/>
            <person name="Salamzade R."/>
            <person name="Saavedra J."/>
            <person name="Lebreton F."/>
            <person name="Prichula J."/>
            <person name="Schaufler K."/>
            <person name="Gaca A."/>
            <person name="Sgardioli B."/>
            <person name="Wagenaar J."/>
            <person name="Strong T."/>
        </authorList>
    </citation>
    <scope>NUCLEOTIDE SEQUENCE [LARGE SCALE GENOMIC DNA]</scope>
    <source>
        <strain evidence="1 2">DIV0080</strain>
    </source>
</reference>
<dbReference type="EMBL" id="JAFLVX010000020">
    <property type="protein sequence ID" value="MBO0477090.1"/>
    <property type="molecule type" value="Genomic_DNA"/>
</dbReference>
<dbReference type="Proteomes" id="UP000664857">
    <property type="component" value="Unassembled WGS sequence"/>
</dbReference>
<evidence type="ECO:0008006" key="3">
    <source>
        <dbReference type="Google" id="ProtNLM"/>
    </source>
</evidence>
<dbReference type="PANTHER" id="PTHR37804:SF1">
    <property type="entry name" value="CDAA REGULATORY PROTEIN CDAR"/>
    <property type="match status" value="1"/>
</dbReference>
<evidence type="ECO:0000313" key="1">
    <source>
        <dbReference type="EMBL" id="MBO0477090.1"/>
    </source>
</evidence>
<protein>
    <recommendedName>
        <fullName evidence="3">YbbR-like protein</fullName>
    </recommendedName>
</protein>
<gene>
    <name evidence="1" type="ORF">DOK76_08405</name>
</gene>
<dbReference type="PANTHER" id="PTHR37804">
    <property type="entry name" value="CDAA REGULATORY PROTEIN CDAR"/>
    <property type="match status" value="1"/>
</dbReference>
<evidence type="ECO:0000313" key="2">
    <source>
        <dbReference type="Proteomes" id="UP000664857"/>
    </source>
</evidence>
<comment type="caution">
    <text evidence="1">The sequence shown here is derived from an EMBL/GenBank/DDBJ whole genome shotgun (WGS) entry which is preliminary data.</text>
</comment>
<accession>A0ABS3HTQ7</accession>